<dbReference type="GO" id="GO:0140618">
    <property type="term" value="F:ferric-chelate reductase (NADH) activity"/>
    <property type="evidence" value="ECO:0007669"/>
    <property type="project" value="UniProtKB-EC"/>
</dbReference>
<evidence type="ECO:0000256" key="3">
    <source>
        <dbReference type="ARBA" id="ARBA00006278"/>
    </source>
</evidence>
<comment type="cofactor">
    <cofactor evidence="1">
        <name>FAD</name>
        <dbReference type="ChEBI" id="CHEBI:57692"/>
    </cofactor>
</comment>
<protein>
    <recommendedName>
        <fullName evidence="17">ferric-chelate reductase (NADH)</fullName>
        <ecNumber evidence="17">1.16.1.7</ecNumber>
    </recommendedName>
</protein>
<keyword evidence="7 18" id="KW-0812">Transmembrane</keyword>
<evidence type="ECO:0000256" key="17">
    <source>
        <dbReference type="ARBA" id="ARBA00066905"/>
    </source>
</evidence>
<keyword evidence="5" id="KW-0349">Heme</keyword>
<evidence type="ECO:0000256" key="6">
    <source>
        <dbReference type="ARBA" id="ARBA00022630"/>
    </source>
</evidence>
<gene>
    <name evidence="20" type="ORF">CIPAW_12G009700</name>
</gene>
<dbReference type="EC" id="1.16.1.7" evidence="17"/>
<comment type="subcellular location">
    <subcellularLocation>
        <location evidence="2">Membrane</location>
        <topology evidence="2">Multi-pass membrane protein</topology>
    </subcellularLocation>
</comment>
<evidence type="ECO:0000259" key="19">
    <source>
        <dbReference type="PROSITE" id="PS51384"/>
    </source>
</evidence>
<dbReference type="PANTHER" id="PTHR11972">
    <property type="entry name" value="NADPH OXIDASE"/>
    <property type="match status" value="1"/>
</dbReference>
<evidence type="ECO:0000256" key="2">
    <source>
        <dbReference type="ARBA" id="ARBA00004141"/>
    </source>
</evidence>
<keyword evidence="9" id="KW-0274">FAD</keyword>
<dbReference type="GO" id="GO:0046872">
    <property type="term" value="F:metal ion binding"/>
    <property type="evidence" value="ECO:0007669"/>
    <property type="project" value="UniProtKB-KW"/>
</dbReference>
<evidence type="ECO:0000313" key="21">
    <source>
        <dbReference type="Proteomes" id="UP000811609"/>
    </source>
</evidence>
<keyword evidence="4" id="KW-0813">Transport</keyword>
<keyword evidence="8" id="KW-0479">Metal-binding</keyword>
<feature type="transmembrane region" description="Helical" evidence="18">
    <location>
        <begin position="469"/>
        <end position="494"/>
    </location>
</feature>
<feature type="transmembrane region" description="Helical" evidence="18">
    <location>
        <begin position="32"/>
        <end position="52"/>
    </location>
</feature>
<dbReference type="PANTHER" id="PTHR11972:SF69">
    <property type="entry name" value="FERRIC REDUCTION OXIDASE 6-RELATED"/>
    <property type="match status" value="1"/>
</dbReference>
<sequence>MIMDRQSVKKPLLSRVADDVKKTHFYVSLAKWILKFIIWVIFIAWVALIFLFPAQFVNQLFEKYIQTTRGTVFGITGSIFMLFSGPILVIAFLAIVYLLITAKEELPEKKASKNPSFRLWTFPVLVDGPFGVVSATEFIGILLFVVYVIWAVYAYTVQILSSVSQFPFTFEQKSISAGGIFLFILDRFLRFCQSRKTVDIISAKCLPCGTVELVLSKPASLRYNALSFIFLQVRELSWLQWHPFSVSSSPLDGKYHLSILIKVLGEWTAKLKGNILNSSDAELQKEEDEDDLLPQTLMTASVEGPYGHEVPYHLMYENLILVAGGIGISPFLAVLSDILHSLREGKRCLLQNILIVWAVKRSNELSLVSTIDMESICPMFSNRLNLEISIYVTRESEPPLEEGNDNKAMNAPFCSASDRCSMSVLVGTGNSIWSGLYVISSTIGLVILMGLVDIFYINPFSISSWWYKGLLFIICMLASVFVVGGLVVGLWHLWERKNASREEGEDDRVKVGKMQHNSNVAHKDSGQNTLPSSAQTYYGSRPDFKEIFGNISEKWGRVDVGVIVCGPPTLQSSVAKEIRSQSLRRQRHDPIFHFNSHSFDL</sequence>
<evidence type="ECO:0000313" key="20">
    <source>
        <dbReference type="EMBL" id="KAG6632887.1"/>
    </source>
</evidence>
<keyword evidence="15 18" id="KW-0472">Membrane</keyword>
<evidence type="ECO:0000256" key="14">
    <source>
        <dbReference type="ARBA" id="ARBA00023065"/>
    </source>
</evidence>
<feature type="domain" description="FAD-binding FR-type" evidence="19">
    <location>
        <begin position="193"/>
        <end position="312"/>
    </location>
</feature>
<dbReference type="CDD" id="cd06186">
    <property type="entry name" value="NOX_Duox_like_FAD_NADP"/>
    <property type="match status" value="1"/>
</dbReference>
<evidence type="ECO:0000256" key="4">
    <source>
        <dbReference type="ARBA" id="ARBA00022448"/>
    </source>
</evidence>
<feature type="transmembrane region" description="Helical" evidence="18">
    <location>
        <begin position="319"/>
        <end position="339"/>
    </location>
</feature>
<keyword evidence="11" id="KW-0560">Oxidoreductase</keyword>
<dbReference type="PROSITE" id="PS51384">
    <property type="entry name" value="FAD_FR"/>
    <property type="match status" value="1"/>
</dbReference>
<evidence type="ECO:0000256" key="11">
    <source>
        <dbReference type="ARBA" id="ARBA00023002"/>
    </source>
</evidence>
<evidence type="ECO:0000256" key="9">
    <source>
        <dbReference type="ARBA" id="ARBA00022827"/>
    </source>
</evidence>
<dbReference type="InterPro" id="IPR017927">
    <property type="entry name" value="FAD-bd_FR_type"/>
</dbReference>
<evidence type="ECO:0000256" key="12">
    <source>
        <dbReference type="ARBA" id="ARBA00023004"/>
    </source>
</evidence>
<keyword evidence="14" id="KW-0406">Ion transport</keyword>
<keyword evidence="10 18" id="KW-1133">Transmembrane helix</keyword>
<dbReference type="Pfam" id="PF08030">
    <property type="entry name" value="NAD_binding_6"/>
    <property type="match status" value="2"/>
</dbReference>
<comment type="similarity">
    <text evidence="3">Belongs to the ferric reductase (FRE) family.</text>
</comment>
<name>A0A8T1NVM3_CARIL</name>
<dbReference type="FunFam" id="3.40.50.80:FF:000036">
    <property type="entry name" value="Ferric reduction oxidase 6"/>
    <property type="match status" value="1"/>
</dbReference>
<dbReference type="SFLD" id="SFLDG01168">
    <property type="entry name" value="Ferric_reductase_subgroup_(FRE"/>
    <property type="match status" value="1"/>
</dbReference>
<accession>A0A8T1NVM3</accession>
<dbReference type="Pfam" id="PF08022">
    <property type="entry name" value="FAD_binding_8"/>
    <property type="match status" value="1"/>
</dbReference>
<organism evidence="20 21">
    <name type="scientific">Carya illinoinensis</name>
    <name type="common">Pecan</name>
    <dbReference type="NCBI Taxonomy" id="32201"/>
    <lineage>
        <taxon>Eukaryota</taxon>
        <taxon>Viridiplantae</taxon>
        <taxon>Streptophyta</taxon>
        <taxon>Embryophyta</taxon>
        <taxon>Tracheophyta</taxon>
        <taxon>Spermatophyta</taxon>
        <taxon>Magnoliopsida</taxon>
        <taxon>eudicotyledons</taxon>
        <taxon>Gunneridae</taxon>
        <taxon>Pentapetalae</taxon>
        <taxon>rosids</taxon>
        <taxon>fabids</taxon>
        <taxon>Fagales</taxon>
        <taxon>Juglandaceae</taxon>
        <taxon>Carya</taxon>
    </lineage>
</organism>
<evidence type="ECO:0000256" key="13">
    <source>
        <dbReference type="ARBA" id="ARBA00023027"/>
    </source>
</evidence>
<dbReference type="Proteomes" id="UP000811609">
    <property type="component" value="Chromosome 12"/>
</dbReference>
<dbReference type="InterPro" id="IPR050369">
    <property type="entry name" value="RBOH/FRE"/>
</dbReference>
<dbReference type="SFLD" id="SFLDS00052">
    <property type="entry name" value="Ferric_Reductase_Domain"/>
    <property type="match status" value="1"/>
</dbReference>
<evidence type="ECO:0000256" key="1">
    <source>
        <dbReference type="ARBA" id="ARBA00001974"/>
    </source>
</evidence>
<keyword evidence="21" id="KW-1185">Reference proteome</keyword>
<dbReference type="GO" id="GO:0005886">
    <property type="term" value="C:plasma membrane"/>
    <property type="evidence" value="ECO:0007669"/>
    <property type="project" value="TreeGrafter"/>
</dbReference>
<comment type="caution">
    <text evidence="20">The sequence shown here is derived from an EMBL/GenBank/DDBJ whole genome shotgun (WGS) entry which is preliminary data.</text>
</comment>
<evidence type="ECO:0000256" key="18">
    <source>
        <dbReference type="SAM" id="Phobius"/>
    </source>
</evidence>
<dbReference type="GO" id="GO:0006811">
    <property type="term" value="P:monoatomic ion transport"/>
    <property type="evidence" value="ECO:0007669"/>
    <property type="project" value="UniProtKB-KW"/>
</dbReference>
<evidence type="ECO:0000256" key="10">
    <source>
        <dbReference type="ARBA" id="ARBA00022989"/>
    </source>
</evidence>
<evidence type="ECO:0000256" key="5">
    <source>
        <dbReference type="ARBA" id="ARBA00022617"/>
    </source>
</evidence>
<evidence type="ECO:0000256" key="16">
    <source>
        <dbReference type="ARBA" id="ARBA00050970"/>
    </source>
</evidence>
<keyword evidence="12" id="KW-0408">Iron</keyword>
<reference evidence="20" key="1">
    <citation type="submission" date="2020-12" db="EMBL/GenBank/DDBJ databases">
        <title>WGS assembly of Carya illinoinensis cv. Pawnee.</title>
        <authorList>
            <person name="Platts A."/>
            <person name="Shu S."/>
            <person name="Wright S."/>
            <person name="Barry K."/>
            <person name="Edger P."/>
            <person name="Pires J.C."/>
            <person name="Schmutz J."/>
        </authorList>
    </citation>
    <scope>NUCLEOTIDE SEQUENCE</scope>
    <source>
        <tissue evidence="20">Leaf</tissue>
    </source>
</reference>
<proteinExistence type="inferred from homology"/>
<feature type="transmembrane region" description="Helical" evidence="18">
    <location>
        <begin position="436"/>
        <end position="457"/>
    </location>
</feature>
<comment type="catalytic activity">
    <reaction evidence="16">
        <text>2 a Fe(II)-siderophore + NAD(+) + H(+) = 2 a Fe(III)-siderophore + NADH</text>
        <dbReference type="Rhea" id="RHEA:15061"/>
        <dbReference type="Rhea" id="RHEA-COMP:11342"/>
        <dbReference type="Rhea" id="RHEA-COMP:11344"/>
        <dbReference type="ChEBI" id="CHEBI:15378"/>
        <dbReference type="ChEBI" id="CHEBI:29033"/>
        <dbReference type="ChEBI" id="CHEBI:29034"/>
        <dbReference type="ChEBI" id="CHEBI:57540"/>
        <dbReference type="ChEBI" id="CHEBI:57945"/>
        <dbReference type="EC" id="1.16.1.7"/>
    </reaction>
</comment>
<dbReference type="EMBL" id="CM031820">
    <property type="protein sequence ID" value="KAG6632887.1"/>
    <property type="molecule type" value="Genomic_DNA"/>
</dbReference>
<dbReference type="AlphaFoldDB" id="A0A8T1NVM3"/>
<evidence type="ECO:0000256" key="7">
    <source>
        <dbReference type="ARBA" id="ARBA00022692"/>
    </source>
</evidence>
<dbReference type="InterPro" id="IPR013112">
    <property type="entry name" value="FAD-bd_8"/>
</dbReference>
<keyword evidence="6" id="KW-0285">Flavoprotein</keyword>
<dbReference type="InterPro" id="IPR013121">
    <property type="entry name" value="Fe_red_NAD-bd_6"/>
</dbReference>
<feature type="transmembrane region" description="Helical" evidence="18">
    <location>
        <begin position="72"/>
        <end position="100"/>
    </location>
</feature>
<keyword evidence="13" id="KW-0520">NAD</keyword>
<evidence type="ECO:0000256" key="15">
    <source>
        <dbReference type="ARBA" id="ARBA00023136"/>
    </source>
</evidence>
<evidence type="ECO:0000256" key="8">
    <source>
        <dbReference type="ARBA" id="ARBA00022723"/>
    </source>
</evidence>
<feature type="transmembrane region" description="Helical" evidence="18">
    <location>
        <begin position="120"/>
        <end position="153"/>
    </location>
</feature>